<reference evidence="1 2" key="1">
    <citation type="submission" date="2020-02" db="EMBL/GenBank/DDBJ databases">
        <title>Out from the shadows clarifying the taxonomy of the family Cryomorphaceae and related taxa by utilizing the GTDB taxonomic framework.</title>
        <authorList>
            <person name="Bowman J.P."/>
        </authorList>
    </citation>
    <scope>NUCLEOTIDE SEQUENCE [LARGE SCALE GENOMIC DNA]</scope>
    <source>
        <strain evidence="1 2">QSSC 1-22</strain>
    </source>
</reference>
<accession>A0A7K3WPX8</accession>
<keyword evidence="2" id="KW-1185">Reference proteome</keyword>
<comment type="caution">
    <text evidence="1">The sequence shown here is derived from an EMBL/GenBank/DDBJ whole genome shotgun (WGS) entry which is preliminary data.</text>
</comment>
<protein>
    <submittedName>
        <fullName evidence="1">Uncharacterized protein</fullName>
    </submittedName>
</protein>
<gene>
    <name evidence="1" type="ORF">G3O08_06160</name>
</gene>
<dbReference type="RefSeq" id="WP_163283940.1">
    <property type="nucleotide sequence ID" value="NZ_JAAGVY010000008.1"/>
</dbReference>
<dbReference type="AlphaFoldDB" id="A0A7K3WPX8"/>
<proteinExistence type="predicted"/>
<dbReference type="EMBL" id="JAAGVY010000008">
    <property type="protein sequence ID" value="NEN23081.1"/>
    <property type="molecule type" value="Genomic_DNA"/>
</dbReference>
<organism evidence="1 2">
    <name type="scientific">Cryomorpha ignava</name>
    <dbReference type="NCBI Taxonomy" id="101383"/>
    <lineage>
        <taxon>Bacteria</taxon>
        <taxon>Pseudomonadati</taxon>
        <taxon>Bacteroidota</taxon>
        <taxon>Flavobacteriia</taxon>
        <taxon>Flavobacteriales</taxon>
        <taxon>Cryomorphaceae</taxon>
        <taxon>Cryomorpha</taxon>
    </lineage>
</organism>
<evidence type="ECO:0000313" key="1">
    <source>
        <dbReference type="EMBL" id="NEN23081.1"/>
    </source>
</evidence>
<dbReference type="PROSITE" id="PS51257">
    <property type="entry name" value="PROKAR_LIPOPROTEIN"/>
    <property type="match status" value="1"/>
</dbReference>
<evidence type="ECO:0000313" key="2">
    <source>
        <dbReference type="Proteomes" id="UP000486602"/>
    </source>
</evidence>
<name>A0A7K3WPX8_9FLAO</name>
<dbReference type="Proteomes" id="UP000486602">
    <property type="component" value="Unassembled WGS sequence"/>
</dbReference>
<sequence>MKIFYILPLLAAISCDPIGSQNHSKPPKVIEVIQCGNEKTFGDISICLPEIEGMNECYSDPKISSMHDELSREKEEIIGIYLSDSDYAKRESYGEFAHDDYFKIYAGKIAKGMKMGKPELDLINDEVGEGFFKERWSDFKPKLDSLTKHVTFDRPVLLESYRTDDRRISQVYLTKLQSDSNENFLVMVLNMVLIKERLIFYAYYKEYDGEKSIKQAKAKSDYFGARITDENQ</sequence>